<dbReference type="EMBL" id="CAJVPT010019425">
    <property type="protein sequence ID" value="CAG8641017.1"/>
    <property type="molecule type" value="Genomic_DNA"/>
</dbReference>
<protein>
    <submittedName>
        <fullName evidence="1">3479_t:CDS:1</fullName>
    </submittedName>
</protein>
<dbReference type="Proteomes" id="UP000789525">
    <property type="component" value="Unassembled WGS sequence"/>
</dbReference>
<evidence type="ECO:0000313" key="1">
    <source>
        <dbReference type="EMBL" id="CAG8641017.1"/>
    </source>
</evidence>
<evidence type="ECO:0000313" key="2">
    <source>
        <dbReference type="Proteomes" id="UP000789525"/>
    </source>
</evidence>
<organism evidence="1 2">
    <name type="scientific">Acaulospora colombiana</name>
    <dbReference type="NCBI Taxonomy" id="27376"/>
    <lineage>
        <taxon>Eukaryota</taxon>
        <taxon>Fungi</taxon>
        <taxon>Fungi incertae sedis</taxon>
        <taxon>Mucoromycota</taxon>
        <taxon>Glomeromycotina</taxon>
        <taxon>Glomeromycetes</taxon>
        <taxon>Diversisporales</taxon>
        <taxon>Acaulosporaceae</taxon>
        <taxon>Acaulospora</taxon>
    </lineage>
</organism>
<keyword evidence="2" id="KW-1185">Reference proteome</keyword>
<feature type="non-terminal residue" evidence="1">
    <location>
        <position position="1"/>
    </location>
</feature>
<sequence length="105" mass="12565">NVIRENFKAEMLEKRDSIQDIEMEQPLPSIPKSRKRKIKNLQENKNIKMRLLEHRPEKWSELKAKALAQINIKPKKFECAIESDISKIEELCSEYKYWDARDLAH</sequence>
<comment type="caution">
    <text evidence="1">The sequence shown here is derived from an EMBL/GenBank/DDBJ whole genome shotgun (WGS) entry which is preliminary data.</text>
</comment>
<gene>
    <name evidence="1" type="ORF">ACOLOM_LOCUS7939</name>
</gene>
<proteinExistence type="predicted"/>
<name>A0ACA9N955_9GLOM</name>
<reference evidence="1" key="1">
    <citation type="submission" date="2021-06" db="EMBL/GenBank/DDBJ databases">
        <authorList>
            <person name="Kallberg Y."/>
            <person name="Tangrot J."/>
            <person name="Rosling A."/>
        </authorList>
    </citation>
    <scope>NUCLEOTIDE SEQUENCE</scope>
    <source>
        <strain evidence="1">CL356</strain>
    </source>
</reference>
<accession>A0ACA9N955</accession>